<keyword evidence="3" id="KW-1185">Reference proteome</keyword>
<reference evidence="2" key="1">
    <citation type="journal article" date="2013" name="Nat. Commun.">
        <title>Whole-genome sequencing of Oryza brachyantha reveals mechanisms underlying Oryza genome evolution.</title>
        <authorList>
            <person name="Chen J."/>
            <person name="Huang Q."/>
            <person name="Gao D."/>
            <person name="Wang J."/>
            <person name="Lang Y."/>
            <person name="Liu T."/>
            <person name="Li B."/>
            <person name="Bai Z."/>
            <person name="Luis Goicoechea J."/>
            <person name="Liang C."/>
            <person name="Chen C."/>
            <person name="Zhang W."/>
            <person name="Sun S."/>
            <person name="Liao Y."/>
            <person name="Zhang X."/>
            <person name="Yang L."/>
            <person name="Song C."/>
            <person name="Wang M."/>
            <person name="Shi J."/>
            <person name="Liu G."/>
            <person name="Liu J."/>
            <person name="Zhou H."/>
            <person name="Zhou W."/>
            <person name="Yu Q."/>
            <person name="An N."/>
            <person name="Chen Y."/>
            <person name="Cai Q."/>
            <person name="Wang B."/>
            <person name="Liu B."/>
            <person name="Min J."/>
            <person name="Huang Y."/>
            <person name="Wu H."/>
            <person name="Li Z."/>
            <person name="Zhang Y."/>
            <person name="Yin Y."/>
            <person name="Song W."/>
            <person name="Jiang J."/>
            <person name="Jackson S.A."/>
            <person name="Wing R.A."/>
            <person name="Wang J."/>
            <person name="Chen M."/>
        </authorList>
    </citation>
    <scope>NUCLEOTIDE SEQUENCE [LARGE SCALE GENOMIC DNA]</scope>
    <source>
        <strain evidence="2">cv. IRGC 101232</strain>
    </source>
</reference>
<dbReference type="HOGENOM" id="CLU_1241763_0_0_1"/>
<organism evidence="2">
    <name type="scientific">Oryza brachyantha</name>
    <name type="common">malo sina</name>
    <dbReference type="NCBI Taxonomy" id="4533"/>
    <lineage>
        <taxon>Eukaryota</taxon>
        <taxon>Viridiplantae</taxon>
        <taxon>Streptophyta</taxon>
        <taxon>Embryophyta</taxon>
        <taxon>Tracheophyta</taxon>
        <taxon>Spermatophyta</taxon>
        <taxon>Magnoliopsida</taxon>
        <taxon>Liliopsida</taxon>
        <taxon>Poales</taxon>
        <taxon>Poaceae</taxon>
        <taxon>BOP clade</taxon>
        <taxon>Oryzoideae</taxon>
        <taxon>Oryzeae</taxon>
        <taxon>Oryzinae</taxon>
        <taxon>Oryza</taxon>
    </lineage>
</organism>
<evidence type="ECO:0000313" key="2">
    <source>
        <dbReference type="EnsemblPlants" id="OB12G12680.1"/>
    </source>
</evidence>
<protein>
    <submittedName>
        <fullName evidence="2">Uncharacterized protein</fullName>
    </submittedName>
</protein>
<reference evidence="2" key="2">
    <citation type="submission" date="2013-04" db="UniProtKB">
        <authorList>
            <consortium name="EnsemblPlants"/>
        </authorList>
    </citation>
    <scope>IDENTIFICATION</scope>
</reference>
<proteinExistence type="predicted"/>
<feature type="region of interest" description="Disordered" evidence="1">
    <location>
        <begin position="27"/>
        <end position="95"/>
    </location>
</feature>
<dbReference type="EnsemblPlants" id="OB12G12680.1">
    <property type="protein sequence ID" value="OB12G12680.1"/>
    <property type="gene ID" value="OB12G12680"/>
</dbReference>
<dbReference type="Proteomes" id="UP000006038">
    <property type="component" value="Chromosome 12"/>
</dbReference>
<dbReference type="AlphaFoldDB" id="J3NBB0"/>
<evidence type="ECO:0000313" key="3">
    <source>
        <dbReference type="Proteomes" id="UP000006038"/>
    </source>
</evidence>
<sequence length="223" mass="24780">MQTCRQVLQIFKGEAACEPLPQLVHDPLHPSRHANGRHNQNNNVCRDTDDQCQDVRRRRHPPAASGGVGAHQAKQVQYHGGVQRQQRRPGVAHPLDQQQHHYHQRRHEGGRVAVEEDLVATRIAAQKNGVAGGVDADLALVPEAARRAHRRLVGDGRRGGGGGVFTFLQLPAAKAPMSPTRSRITHTRRAYDRIPCQFHDLTSDKSRCTPFLSRLGRRTTSAE</sequence>
<feature type="compositionally biased region" description="Basic and acidic residues" evidence="1">
    <location>
        <begin position="46"/>
        <end position="55"/>
    </location>
</feature>
<evidence type="ECO:0000256" key="1">
    <source>
        <dbReference type="SAM" id="MobiDB-lite"/>
    </source>
</evidence>
<name>J3NBB0_ORYBR</name>
<accession>J3NBB0</accession>
<dbReference type="Gramene" id="OB12G12680.1">
    <property type="protein sequence ID" value="OB12G12680.1"/>
    <property type="gene ID" value="OB12G12680"/>
</dbReference>